<evidence type="ECO:0000313" key="2">
    <source>
        <dbReference type="Proteomes" id="UP000002171"/>
    </source>
</evidence>
<name>A0A7U8GRW1_NEPCE</name>
<comment type="caution">
    <text evidence="1">The sequence shown here is derived from an EMBL/GenBank/DDBJ whole genome shotgun (WGS) entry which is preliminary data.</text>
</comment>
<dbReference type="AlphaFoldDB" id="A0A7U8GRW1"/>
<dbReference type="Proteomes" id="UP000002171">
    <property type="component" value="Unassembled WGS sequence"/>
</dbReference>
<gene>
    <name evidence="1" type="ORF">MED92_09646</name>
</gene>
<organism evidence="1 2">
    <name type="scientific">Neptuniibacter caesariensis</name>
    <dbReference type="NCBI Taxonomy" id="207954"/>
    <lineage>
        <taxon>Bacteria</taxon>
        <taxon>Pseudomonadati</taxon>
        <taxon>Pseudomonadota</taxon>
        <taxon>Gammaproteobacteria</taxon>
        <taxon>Oceanospirillales</taxon>
        <taxon>Oceanospirillaceae</taxon>
        <taxon>Neptuniibacter</taxon>
    </lineage>
</organism>
<dbReference type="EMBL" id="AAOW01000015">
    <property type="protein sequence ID" value="EAR60658.1"/>
    <property type="molecule type" value="Genomic_DNA"/>
</dbReference>
<dbReference type="OrthoDB" id="9793254at2"/>
<protein>
    <submittedName>
        <fullName evidence="1">Hemerythrin HHE cation binding region protein</fullName>
    </submittedName>
</protein>
<sequence>MKRVEALIPLSKDHHKALVTAKRIADLQAQAEQEIGEYWDAKREVIRDELLPHFSSEEHALGPLLTQDGDQYHQRLLDEHQMLLGLLAEKGSNNAFKFSELLKQHVRFEERELFPWLEANYSAEILERAMPEDYKA</sequence>
<proteinExistence type="predicted"/>
<dbReference type="RefSeq" id="WP_007019597.1">
    <property type="nucleotide sequence ID" value="NZ_CH724125.1"/>
</dbReference>
<accession>A0A7U8GRW1</accession>
<reference evidence="1 2" key="1">
    <citation type="submission" date="2006-02" db="EMBL/GenBank/DDBJ databases">
        <authorList>
            <person name="Pinhassi J."/>
            <person name="Pedros-Alio C."/>
            <person name="Ferriera S."/>
            <person name="Johnson J."/>
            <person name="Kravitz S."/>
            <person name="Halpern A."/>
            <person name="Remington K."/>
            <person name="Beeson K."/>
            <person name="Tran B."/>
            <person name="Rogers Y.-H."/>
            <person name="Friedman R."/>
            <person name="Venter J.C."/>
        </authorList>
    </citation>
    <scope>NUCLEOTIDE SEQUENCE [LARGE SCALE GENOMIC DNA]</scope>
    <source>
        <strain evidence="1 2">MED92</strain>
    </source>
</reference>
<evidence type="ECO:0000313" key="1">
    <source>
        <dbReference type="EMBL" id="EAR60658.1"/>
    </source>
</evidence>
<keyword evidence="2" id="KW-1185">Reference proteome</keyword>